<accession>A0A4Y1MSL7</accession>
<name>A0A4Y1MSL7_9PROT</name>
<gene>
    <name evidence="1" type="ORF">RADP37_03979</name>
</gene>
<sequence>MPAVPVLLRGSSDGVGGSRCAASCVWSGKAEAVRPGQRVRRRRPDLPDRHVASVAIHATPGRTGGEDASQEAS</sequence>
<dbReference type="AlphaFoldDB" id="A0A4Y1MSL7"/>
<protein>
    <submittedName>
        <fullName evidence="1">Uncharacterized protein</fullName>
    </submittedName>
</protein>
<evidence type="ECO:0000313" key="1">
    <source>
        <dbReference type="EMBL" id="AWV21001.1"/>
    </source>
</evidence>
<proteinExistence type="predicted"/>
<dbReference type="EMBL" id="CP025189">
    <property type="protein sequence ID" value="AWV21001.1"/>
    <property type="molecule type" value="Genomic_DNA"/>
</dbReference>
<organism evidence="1">
    <name type="scientific">Roseomonas mucosa</name>
    <dbReference type="NCBI Taxonomy" id="207340"/>
    <lineage>
        <taxon>Bacteria</taxon>
        <taxon>Pseudomonadati</taxon>
        <taxon>Pseudomonadota</taxon>
        <taxon>Alphaproteobacteria</taxon>
        <taxon>Acetobacterales</taxon>
        <taxon>Roseomonadaceae</taxon>
        <taxon>Roseomonas</taxon>
    </lineage>
</organism>
<reference evidence="1" key="1">
    <citation type="submission" date="2017-12" db="EMBL/GenBank/DDBJ databases">
        <authorList>
            <person name="Martens C."/>
            <person name="Dahlstrom E."/>
            <person name="Barbian K."/>
            <person name="Sykora L."/>
            <person name="Ricklefs S."/>
            <person name="Bruno D."/>
            <person name="Anzick I."/>
            <person name="Myles I."/>
            <person name="Datta S.K."/>
        </authorList>
    </citation>
    <scope>NUCLEOTIDE SEQUENCE</scope>
    <source>
        <strain evidence="1">AD2</strain>
    </source>
</reference>